<evidence type="ECO:0000313" key="4">
    <source>
        <dbReference type="Proteomes" id="UP000194903"/>
    </source>
</evidence>
<dbReference type="GO" id="GO:0005829">
    <property type="term" value="C:cytosol"/>
    <property type="evidence" value="ECO:0007669"/>
    <property type="project" value="TreeGrafter"/>
</dbReference>
<dbReference type="GO" id="GO:0016787">
    <property type="term" value="F:hydrolase activity"/>
    <property type="evidence" value="ECO:0007669"/>
    <property type="project" value="InterPro"/>
</dbReference>
<keyword evidence="3" id="KW-0547">Nucleotide-binding</keyword>
<protein>
    <submittedName>
        <fullName evidence="3">DEAD/DEAH box helicase</fullName>
    </submittedName>
</protein>
<feature type="domain" description="Helicase ATP-binding" evidence="1">
    <location>
        <begin position="157"/>
        <end position="304"/>
    </location>
</feature>
<sequence length="750" mass="86681">MPTKYASNAGNSSAEEKFVQLFCDVFGPEKGQYVYLQFPFLDIYGKHRTIDFAIRDKEGKIAFEIDGNTWHNPAKVSEDKYLDDLLKQNSLIYDGWKVYRWTDAQLEKTPERVKDELVTFLGTSPALFFIDDIMPEQKGKVFSLREHQEEALDNLKQMRMDGHTIALVQGATGSGKSAIGILDAKAVGKRTLFLAHTKELVLQGYHNFLKLWPEVSVGKYIEDEHDTDTYVVCGSIQSIVRNLDAFNADEFGYLIIDECHHASADTYKKILSFFKTRFTLGLTATPERADGEDLLDIFQHVAHKLDIQEAVENGVLVPVRCIRVKTNIDLQDVRINGFRYNSLDLETKIMVPGRNQLIVDTYLEYVKGKSTVVFCTSVNHANQVANLFRQKGIRAESISGSVKTIERKKILRDYENGDISVLCACDLLNEGWDSPHTEVLFMARPTMSKTIYIQQLGRGMRTCDGKEYLMVFDFVDNANMFNCPYSMHRLFHVAEYCPGGMILGKKHDIQWDKSLFTKGEKPEALVDFPIHAMDYEVIDLFNWQDKAQNMISQLELTRRVSAQSETIDRYIRDGKIKPDMEVPISEHRTFKYFEPHRIPQLCKEFGWKQITSANIKQMFMDMAKKMNMSYSYKPVFIKAFLEHMNEDGEARIEDVVQEFAAFYEERIERGLPAEKKKCIFTKGGYTEKDVERLILAMPFKRFEDMNFMHHSKYMGVIQLDKQIVKQLTDDNIRELRQYCDIALERYFGNQ</sequence>
<keyword evidence="3" id="KW-0347">Helicase</keyword>
<dbReference type="SMART" id="SM00487">
    <property type="entry name" value="DEXDc"/>
    <property type="match status" value="1"/>
</dbReference>
<dbReference type="PROSITE" id="PS51192">
    <property type="entry name" value="HELICASE_ATP_BIND_1"/>
    <property type="match status" value="1"/>
</dbReference>
<accession>A0A252F5Z4</accession>
<dbReference type="GO" id="GO:0005524">
    <property type="term" value="F:ATP binding"/>
    <property type="evidence" value="ECO:0007669"/>
    <property type="project" value="InterPro"/>
</dbReference>
<organism evidence="3 4">
    <name type="scientific">Butyricicoccus porcorum</name>
    <dbReference type="NCBI Taxonomy" id="1945634"/>
    <lineage>
        <taxon>Bacteria</taxon>
        <taxon>Bacillati</taxon>
        <taxon>Bacillota</taxon>
        <taxon>Clostridia</taxon>
        <taxon>Eubacteriales</taxon>
        <taxon>Butyricicoccaceae</taxon>
        <taxon>Butyricicoccus</taxon>
    </lineage>
</organism>
<dbReference type="SUPFAM" id="SSF52540">
    <property type="entry name" value="P-loop containing nucleoside triphosphate hydrolases"/>
    <property type="match status" value="1"/>
</dbReference>
<dbReference type="RefSeq" id="WP_087017994.1">
    <property type="nucleotide sequence ID" value="NZ_NHOC01000003.1"/>
</dbReference>
<evidence type="ECO:0000313" key="3">
    <source>
        <dbReference type="EMBL" id="OUM21195.1"/>
    </source>
</evidence>
<keyword evidence="4" id="KW-1185">Reference proteome</keyword>
<dbReference type="PANTHER" id="PTHR47396">
    <property type="entry name" value="TYPE I RESTRICTION ENZYME ECOKI R PROTEIN"/>
    <property type="match status" value="1"/>
</dbReference>
<dbReference type="InterPro" id="IPR001650">
    <property type="entry name" value="Helicase_C-like"/>
</dbReference>
<dbReference type="SMART" id="SM00490">
    <property type="entry name" value="HELICc"/>
    <property type="match status" value="1"/>
</dbReference>
<evidence type="ECO:0000259" key="2">
    <source>
        <dbReference type="PROSITE" id="PS51194"/>
    </source>
</evidence>
<dbReference type="Proteomes" id="UP000194903">
    <property type="component" value="Unassembled WGS sequence"/>
</dbReference>
<name>A0A252F5Z4_9FIRM</name>
<dbReference type="GO" id="GO:0004386">
    <property type="term" value="F:helicase activity"/>
    <property type="evidence" value="ECO:0007669"/>
    <property type="project" value="UniProtKB-KW"/>
</dbReference>
<dbReference type="InterPro" id="IPR027417">
    <property type="entry name" value="P-loop_NTPase"/>
</dbReference>
<evidence type="ECO:0000259" key="1">
    <source>
        <dbReference type="PROSITE" id="PS51192"/>
    </source>
</evidence>
<dbReference type="Gene3D" id="3.40.50.300">
    <property type="entry name" value="P-loop containing nucleotide triphosphate hydrolases"/>
    <property type="match status" value="2"/>
</dbReference>
<dbReference type="InterPro" id="IPR050742">
    <property type="entry name" value="Helicase_Restrict-Modif_Enz"/>
</dbReference>
<dbReference type="CDD" id="cd18799">
    <property type="entry name" value="SF2_C_EcoAI-like"/>
    <property type="match status" value="1"/>
</dbReference>
<dbReference type="GO" id="GO:0003677">
    <property type="term" value="F:DNA binding"/>
    <property type="evidence" value="ECO:0007669"/>
    <property type="project" value="InterPro"/>
</dbReference>
<dbReference type="OrthoDB" id="9802848at2"/>
<dbReference type="Pfam" id="PF04851">
    <property type="entry name" value="ResIII"/>
    <property type="match status" value="1"/>
</dbReference>
<reference evidence="3 4" key="1">
    <citation type="submission" date="2017-05" db="EMBL/GenBank/DDBJ databases">
        <title>Butyricicoccus porcorum sp. nov. a butyrate-producing bacterium from the swine intestinal tract.</title>
        <authorList>
            <person name="Trachsel J."/>
            <person name="Humphrey S."/>
            <person name="Allen H.K."/>
        </authorList>
    </citation>
    <scope>NUCLEOTIDE SEQUENCE [LARGE SCALE GENOMIC DNA]</scope>
    <source>
        <strain evidence="3">BB10</strain>
    </source>
</reference>
<dbReference type="PROSITE" id="PS51194">
    <property type="entry name" value="HELICASE_CTER"/>
    <property type="match status" value="1"/>
</dbReference>
<dbReference type="InterPro" id="IPR014001">
    <property type="entry name" value="Helicase_ATP-bd"/>
</dbReference>
<dbReference type="PANTHER" id="PTHR47396:SF1">
    <property type="entry name" value="ATP-DEPENDENT HELICASE IRC3-RELATED"/>
    <property type="match status" value="1"/>
</dbReference>
<comment type="caution">
    <text evidence="3">The sequence shown here is derived from an EMBL/GenBank/DDBJ whole genome shotgun (WGS) entry which is preliminary data.</text>
</comment>
<feature type="domain" description="Helicase C-terminal" evidence="2">
    <location>
        <begin position="358"/>
        <end position="504"/>
    </location>
</feature>
<keyword evidence="3" id="KW-0067">ATP-binding</keyword>
<proteinExistence type="predicted"/>
<dbReference type="AlphaFoldDB" id="A0A252F5Z4"/>
<keyword evidence="3" id="KW-0378">Hydrolase</keyword>
<dbReference type="Pfam" id="PF00271">
    <property type="entry name" value="Helicase_C"/>
    <property type="match status" value="1"/>
</dbReference>
<dbReference type="EMBL" id="NHOC01000003">
    <property type="protein sequence ID" value="OUM21195.1"/>
    <property type="molecule type" value="Genomic_DNA"/>
</dbReference>
<gene>
    <name evidence="3" type="ORF">CBW42_03945</name>
</gene>
<dbReference type="InterPro" id="IPR006935">
    <property type="entry name" value="Helicase/UvrB_N"/>
</dbReference>
<dbReference type="Gene3D" id="3.40.960.10">
    <property type="entry name" value="VSR Endonuclease"/>
    <property type="match status" value="1"/>
</dbReference>